<evidence type="ECO:0000256" key="2">
    <source>
        <dbReference type="SAM" id="Phobius"/>
    </source>
</evidence>
<reference evidence="3" key="1">
    <citation type="submission" date="2021-02" db="EMBL/GenBank/DDBJ databases">
        <authorList>
            <person name="Dougan E. K."/>
            <person name="Rhodes N."/>
            <person name="Thang M."/>
            <person name="Chan C."/>
        </authorList>
    </citation>
    <scope>NUCLEOTIDE SEQUENCE</scope>
</reference>
<feature type="transmembrane region" description="Helical" evidence="2">
    <location>
        <begin position="1162"/>
        <end position="1185"/>
    </location>
</feature>
<feature type="region of interest" description="Disordered" evidence="1">
    <location>
        <begin position="667"/>
        <end position="691"/>
    </location>
</feature>
<keyword evidence="2" id="KW-0472">Membrane</keyword>
<protein>
    <submittedName>
        <fullName evidence="3">Uncharacterized protein</fullName>
    </submittedName>
</protein>
<sequence>MLRYVLCAWAARSCYGSQLSGSRQSEHHERIRVHRPAEEQMLGLSADGTVFDDSWPQESERPVMRREHREPTHREKQVDAALASLDAKDHSNEDVQDLVEAEKAVRRYQAKKSSVGFADDLLEELLHAINHAPAAKHLAPNIVMNPEFEEGSGWNKDCPSSEYRGHADVSGTSCSTRGFWSGASHRGSNTSGNVWSIKSLTDCFKNTRGAVYQDLNTTEGMSYELQFYAIDAFLDRKASNQSSTLHVEVQSPPGNTLLDEAVVLSGSAYEPVEGSWTLAGPYRFKPQNAGTRLYFYAGGSACPMLDNVGVRAESSAASSTSTTTVVQTTQAAVASTAEPATTEATTETTTVATSTTSSSTTTTKVTTRASTQPSTSTSTTKKPSTTQRSTTTTIKTAGTPLQSSSTGQPFAADDDKALAAGASAAASARANGQKPHQQAMEAADAASRAARALGRSSEQVALASAKAAALAVQTAGGTLQQGCVEAGRAASYAVKSEQATQASTATAASNAAFSALTSMGLPADHITECLALAVKTACRASGTQSDALAECAGSTAMAAAQHAGMTEDEQAEVAGKAVEAVIAMSGSSEPGSTEPPQTTTENPELQVLIREVEEAKKAAQDAAIAAGMAHVEAVKAKAAKVSPATTTTTPVPSGATFETEVIVTDAPRNASPTSEPPLTTSTVQTRRACPDSTRAPRGTWVVYNLSATPILHSCLVRSVKDRVPDECCSGSGAENMVGATFEELYYSNDYGTCPTLTFAGPLAGAHVKLQCNFDNTITYGEARCGGDCSCTFQDVYGPGCYRASDALPGTAWFFMTAGCDCTDAKAVQPHQFSLPPLDQNVKAGDILNVGPEEAAKALNRQRQQLRTFYDEMVKDEQVLAGVVGKLSSGKPIADAIFGMDTGELPEQATKRMLDVATQDPGSAKYAINATVSIMGHALSTLKSGKPLADAIFGGDTSHLIQPHLVQRPGARGPGGQDFSLPMSSFGGQFPDFHAQASGQPVLETVRFAGEFKAIIGDNVEQFLQECSAKLKPVACKDAQPGSVIVTLSAASWAELHTANVLIDKGGFELPSFGKFEKEQDTQKGPLSAKQAFNAAAERTPEETKADLLNPDITANDVKVVQSIFDKVHEEEEKEAEDGKPASGSATEASQVPSAEERSASDAIVGIMLLLFGFGCIGFCVFYWAAASKRVKQRLQTAASKRLMKKGKEGDTQLYVTSIEGLQEKEQVFLGKESITIESVGLAITVVDGLADACTSGDAIVKVPPENADQKGALIKDAAPGDKDIVVTSALVVKKGEKLKIGASEQELTIKSVGKVVMVSPLKTSHAIGSKLRKQGEAEPQADDADKEETAGEETAAEEAAADEAAAEETAEEKPQDPAPAGSQD</sequence>
<comment type="caution">
    <text evidence="3">The sequence shown here is derived from an EMBL/GenBank/DDBJ whole genome shotgun (WGS) entry which is preliminary data.</text>
</comment>
<evidence type="ECO:0000313" key="3">
    <source>
        <dbReference type="EMBL" id="CAE7398218.1"/>
    </source>
</evidence>
<keyword evidence="4" id="KW-1185">Reference proteome</keyword>
<feature type="compositionally biased region" description="Low complexity" evidence="1">
    <location>
        <begin position="330"/>
        <end position="397"/>
    </location>
</feature>
<evidence type="ECO:0000313" key="4">
    <source>
        <dbReference type="Proteomes" id="UP000604046"/>
    </source>
</evidence>
<keyword evidence="2" id="KW-1133">Transmembrane helix</keyword>
<dbReference type="EMBL" id="CAJNDS010002260">
    <property type="protein sequence ID" value="CAE7398218.1"/>
    <property type="molecule type" value="Genomic_DNA"/>
</dbReference>
<feature type="compositionally biased region" description="Basic and acidic residues" evidence="1">
    <location>
        <begin position="58"/>
        <end position="76"/>
    </location>
</feature>
<evidence type="ECO:0000256" key="1">
    <source>
        <dbReference type="SAM" id="MobiDB-lite"/>
    </source>
</evidence>
<feature type="region of interest" description="Disordered" evidence="1">
    <location>
        <begin position="1327"/>
        <end position="1384"/>
    </location>
</feature>
<dbReference type="OrthoDB" id="435473at2759"/>
<feature type="compositionally biased region" description="Polar residues" evidence="1">
    <location>
        <begin position="399"/>
        <end position="408"/>
    </location>
</feature>
<proteinExistence type="predicted"/>
<name>A0A812QQ88_9DINO</name>
<feature type="region of interest" description="Disordered" evidence="1">
    <location>
        <begin position="424"/>
        <end position="446"/>
    </location>
</feature>
<feature type="compositionally biased region" description="Polar residues" evidence="1">
    <location>
        <begin position="1143"/>
        <end position="1152"/>
    </location>
</feature>
<feature type="region of interest" description="Disordered" evidence="1">
    <location>
        <begin position="48"/>
        <end position="76"/>
    </location>
</feature>
<dbReference type="Proteomes" id="UP000604046">
    <property type="component" value="Unassembled WGS sequence"/>
</dbReference>
<feature type="region of interest" description="Disordered" evidence="1">
    <location>
        <begin position="330"/>
        <end position="412"/>
    </location>
</feature>
<feature type="compositionally biased region" description="Low complexity" evidence="1">
    <location>
        <begin position="671"/>
        <end position="682"/>
    </location>
</feature>
<feature type="region of interest" description="Disordered" evidence="1">
    <location>
        <begin position="1128"/>
        <end position="1154"/>
    </location>
</feature>
<feature type="compositionally biased region" description="Acidic residues" evidence="1">
    <location>
        <begin position="1339"/>
        <end position="1370"/>
    </location>
</feature>
<accession>A0A812QQ88</accession>
<gene>
    <name evidence="3" type="ORF">SNAT2548_LOCUS21681</name>
</gene>
<organism evidence="3 4">
    <name type="scientific">Symbiodinium natans</name>
    <dbReference type="NCBI Taxonomy" id="878477"/>
    <lineage>
        <taxon>Eukaryota</taxon>
        <taxon>Sar</taxon>
        <taxon>Alveolata</taxon>
        <taxon>Dinophyceae</taxon>
        <taxon>Suessiales</taxon>
        <taxon>Symbiodiniaceae</taxon>
        <taxon>Symbiodinium</taxon>
    </lineage>
</organism>
<keyword evidence="2" id="KW-0812">Transmembrane</keyword>